<dbReference type="SUPFAM" id="SSF103473">
    <property type="entry name" value="MFS general substrate transporter"/>
    <property type="match status" value="1"/>
</dbReference>
<evidence type="ECO:0000313" key="3">
    <source>
        <dbReference type="Proteomes" id="UP001202117"/>
    </source>
</evidence>
<dbReference type="Proteomes" id="UP001202117">
    <property type="component" value="Unassembled WGS sequence"/>
</dbReference>
<feature type="transmembrane region" description="Helical" evidence="1">
    <location>
        <begin position="170"/>
        <end position="190"/>
    </location>
</feature>
<name>A0ABS9RTV7_9GAMM</name>
<feature type="transmembrane region" description="Helical" evidence="1">
    <location>
        <begin position="195"/>
        <end position="212"/>
    </location>
</feature>
<feature type="transmembrane region" description="Helical" evidence="1">
    <location>
        <begin position="636"/>
        <end position="656"/>
    </location>
</feature>
<feature type="transmembrane region" description="Helical" evidence="1">
    <location>
        <begin position="144"/>
        <end position="164"/>
    </location>
</feature>
<evidence type="ECO:0008006" key="4">
    <source>
        <dbReference type="Google" id="ProtNLM"/>
    </source>
</evidence>
<comment type="caution">
    <text evidence="2">The sequence shown here is derived from an EMBL/GenBank/DDBJ whole genome shotgun (WGS) entry which is preliminary data.</text>
</comment>
<evidence type="ECO:0000313" key="2">
    <source>
        <dbReference type="EMBL" id="MCH4563273.1"/>
    </source>
</evidence>
<dbReference type="InterPro" id="IPR029063">
    <property type="entry name" value="SAM-dependent_MTases_sf"/>
</dbReference>
<dbReference type="SUPFAM" id="SSF53335">
    <property type="entry name" value="S-adenosyl-L-methionine-dependent methyltransferases"/>
    <property type="match status" value="1"/>
</dbReference>
<feature type="transmembrane region" description="Helical" evidence="1">
    <location>
        <begin position="694"/>
        <end position="711"/>
    </location>
</feature>
<feature type="transmembrane region" description="Helical" evidence="1">
    <location>
        <begin position="39"/>
        <end position="62"/>
    </location>
</feature>
<organism evidence="2 3">
    <name type="scientific">Halomonas flagellata</name>
    <dbReference type="NCBI Taxonomy" id="2920385"/>
    <lineage>
        <taxon>Bacteria</taxon>
        <taxon>Pseudomonadati</taxon>
        <taxon>Pseudomonadota</taxon>
        <taxon>Gammaproteobacteria</taxon>
        <taxon>Oceanospirillales</taxon>
        <taxon>Halomonadaceae</taxon>
        <taxon>Halomonas</taxon>
    </lineage>
</organism>
<dbReference type="Gene3D" id="3.40.50.150">
    <property type="entry name" value="Vaccinia Virus protein VP39"/>
    <property type="match status" value="1"/>
</dbReference>
<feature type="transmembrane region" description="Helical" evidence="1">
    <location>
        <begin position="566"/>
        <end position="591"/>
    </location>
</feature>
<feature type="transmembrane region" description="Helical" evidence="1">
    <location>
        <begin position="759"/>
        <end position="780"/>
    </location>
</feature>
<dbReference type="InterPro" id="IPR036259">
    <property type="entry name" value="MFS_trans_sf"/>
</dbReference>
<keyword evidence="1" id="KW-1133">Transmembrane helix</keyword>
<keyword evidence="1" id="KW-0812">Transmembrane</keyword>
<dbReference type="EMBL" id="JAKVPY010000008">
    <property type="protein sequence ID" value="MCH4563273.1"/>
    <property type="molecule type" value="Genomic_DNA"/>
</dbReference>
<evidence type="ECO:0000256" key="1">
    <source>
        <dbReference type="SAM" id="Phobius"/>
    </source>
</evidence>
<feature type="transmembrane region" description="Helical" evidence="1">
    <location>
        <begin position="113"/>
        <end position="132"/>
    </location>
</feature>
<dbReference type="RefSeq" id="WP_240567980.1">
    <property type="nucleotide sequence ID" value="NZ_JAKVPY010000008.1"/>
</dbReference>
<feature type="transmembrane region" description="Helical" evidence="1">
    <location>
        <begin position="603"/>
        <end position="624"/>
    </location>
</feature>
<proteinExistence type="predicted"/>
<feature type="transmembrane region" description="Helical" evidence="1">
    <location>
        <begin position="668"/>
        <end position="688"/>
    </location>
</feature>
<gene>
    <name evidence="2" type="ORF">MKP05_09045</name>
</gene>
<feature type="transmembrane region" description="Helical" evidence="1">
    <location>
        <begin position="732"/>
        <end position="753"/>
    </location>
</feature>
<feature type="transmembrane region" description="Helical" evidence="1">
    <location>
        <begin position="12"/>
        <end position="33"/>
    </location>
</feature>
<keyword evidence="3" id="KW-1185">Reference proteome</keyword>
<feature type="transmembrane region" description="Helical" evidence="1">
    <location>
        <begin position="74"/>
        <end position="93"/>
    </location>
</feature>
<accession>A0ABS9RTV7</accession>
<sequence>MVARETPGRLDLVAVAGVSAALLALEVLLLRLFEFSHWYHFAGLAIALALLGLGTAGTTLALAGRYPFSRGDGWFLTGLGVTGAGFLLLLVVQSRVTLRPVFAGWDLGELVRLLLVDLAAFVPFYGAGLAIGQVFLRWPERTRALYAANLLGSGIGSLGAALLLATVPVAMALAVVAVLLFALGSVIGWVRGQRGAGAACVLGLALALMAAVRPPEPAVSDFKALSRIGELPGVETLAVRPGLPGRLTLLRADSLRYAPGLSLGWTESVPSVDVAVVGSDRVVPLVRRWPVEAEHRRASLAGLPRQLRPDGRLLVLGSGAWQTPVAAGGRAVTWVEADGRLLEIARARGASEAGITLVEDGAWRHLVTAPDGPYSIIAFDAAWEEGDAAAEDYVLTVAGLALALARLEADGLLAIPLPLDDPPRYYPRVMATLERALHRQGAAAPGEHVAVLRGMQALLILASPRPLAEADIATLRDFAERWRFDVAWLPGLAREQANRYHRLDSPVFHDIARALFEQRPLPPAARLFHAAPAELDRPYPWRSLSWGETPRLVRELGGRGWSYLDWTLILSVVTTVVVAVLAFLLVLVPLGRLPAIQRPFSRLSVAGYFTALGLGYIVVELVVFQRLILYLGEPVLAAALVFATFLIGSGIGSAMTPADASRASLGRIYLAVAVGLALVLVPFLAVHALSTPPLAGRVALLVALLLPLAWAMGRPFPWALRQLAGQERWIPWAWGINGFTSVLGASLAPLLSIHIGQSAALVAGAACYVVAFAIAARWLARSNRGWST</sequence>
<protein>
    <recommendedName>
        <fullName evidence="4">Spermidine synthase</fullName>
    </recommendedName>
</protein>
<reference evidence="2 3" key="1">
    <citation type="submission" date="2022-02" db="EMBL/GenBank/DDBJ databases">
        <title>Halomonas fukangensis sp. nov., a halophilic bacterium isolated from a bulk soil of Kalidium foliatum at Fukang.</title>
        <authorList>
            <person name="Huang Y."/>
        </authorList>
    </citation>
    <scope>NUCLEOTIDE SEQUENCE [LARGE SCALE GENOMIC DNA]</scope>
    <source>
        <strain evidence="2 3">EGI 63088</strain>
    </source>
</reference>
<keyword evidence="1" id="KW-0472">Membrane</keyword>